<gene>
    <name evidence="2" type="ORF">OKE68_05130</name>
</gene>
<dbReference type="EMBL" id="JAOZYT010000024">
    <property type="protein sequence ID" value="MCW0523699.1"/>
    <property type="molecule type" value="Genomic_DNA"/>
</dbReference>
<keyword evidence="1" id="KW-0472">Membrane</keyword>
<feature type="transmembrane region" description="Helical" evidence="1">
    <location>
        <begin position="33"/>
        <end position="54"/>
    </location>
</feature>
<evidence type="ECO:0000256" key="1">
    <source>
        <dbReference type="SAM" id="Phobius"/>
    </source>
</evidence>
<feature type="transmembrane region" description="Helical" evidence="1">
    <location>
        <begin position="84"/>
        <end position="100"/>
    </location>
</feature>
<sequence length="103" mass="11227">MDKRTLQSIVSVAAILCIVVGWVNPFSPEINYIIFRQVFYILVGGSFVLMGGMLPNKKYSYLMYLAAGLCIVGAFLPMGSSFEVIKTVGLLLGVVISFVGRRG</sequence>
<evidence type="ECO:0000313" key="3">
    <source>
        <dbReference type="Proteomes" id="UP001207440"/>
    </source>
</evidence>
<feature type="transmembrane region" description="Helical" evidence="1">
    <location>
        <begin position="61"/>
        <end position="78"/>
    </location>
</feature>
<feature type="transmembrane region" description="Helical" evidence="1">
    <location>
        <begin position="9"/>
        <end position="27"/>
    </location>
</feature>
<comment type="caution">
    <text evidence="2">The sequence shown here is derived from an EMBL/GenBank/DDBJ whole genome shotgun (WGS) entry which is preliminary data.</text>
</comment>
<protein>
    <submittedName>
        <fullName evidence="2">Uncharacterized protein</fullName>
    </submittedName>
</protein>
<organism evidence="2 3">
    <name type="scientific">Riemerella anatipestifer</name>
    <name type="common">Moraxella anatipestifer</name>
    <dbReference type="NCBI Taxonomy" id="34085"/>
    <lineage>
        <taxon>Bacteria</taxon>
        <taxon>Pseudomonadati</taxon>
        <taxon>Bacteroidota</taxon>
        <taxon>Flavobacteriia</taxon>
        <taxon>Flavobacteriales</taxon>
        <taxon>Weeksellaceae</taxon>
        <taxon>Riemerella</taxon>
    </lineage>
</organism>
<evidence type="ECO:0000313" key="2">
    <source>
        <dbReference type="EMBL" id="MCW0523699.1"/>
    </source>
</evidence>
<keyword evidence="1" id="KW-1133">Transmembrane helix</keyword>
<dbReference type="Proteomes" id="UP001207440">
    <property type="component" value="Unassembled WGS sequence"/>
</dbReference>
<keyword evidence="1" id="KW-0812">Transmembrane</keyword>
<dbReference type="RefSeq" id="WP_014937433.1">
    <property type="nucleotide sequence ID" value="NZ_CP029760.1"/>
</dbReference>
<accession>A0AAP3AND7</accession>
<proteinExistence type="predicted"/>
<reference evidence="2" key="1">
    <citation type="submission" date="2022-10" db="EMBL/GenBank/DDBJ databases">
        <title>Sifting through the core-genome to identify putative cross-protective antigens against Riemerella anatipestifer.</title>
        <authorList>
            <person name="Zheng X."/>
            <person name="Zhang W."/>
        </authorList>
    </citation>
    <scope>NUCLEOTIDE SEQUENCE</scope>
    <source>
        <strain evidence="2">ZWRA178</strain>
    </source>
</reference>
<dbReference type="AlphaFoldDB" id="A0AAP3AND7"/>
<name>A0AAP3AND7_RIEAN</name>